<dbReference type="GO" id="GO:0000155">
    <property type="term" value="F:phosphorelay sensor kinase activity"/>
    <property type="evidence" value="ECO:0007669"/>
    <property type="project" value="InterPro"/>
</dbReference>
<dbReference type="GO" id="GO:0005524">
    <property type="term" value="F:ATP binding"/>
    <property type="evidence" value="ECO:0007669"/>
    <property type="project" value="UniProtKB-KW"/>
</dbReference>
<dbReference type="InterPro" id="IPR004358">
    <property type="entry name" value="Sig_transdc_His_kin-like_C"/>
</dbReference>
<comment type="caution">
    <text evidence="10">The sequence shown here is derived from an EMBL/GenBank/DDBJ whole genome shotgun (WGS) entry which is preliminary data.</text>
</comment>
<feature type="domain" description="Histidine kinase" evidence="9">
    <location>
        <begin position="141"/>
        <end position="353"/>
    </location>
</feature>
<dbReference type="EMBL" id="BMYD01000003">
    <property type="protein sequence ID" value="GHA81589.1"/>
    <property type="molecule type" value="Genomic_DNA"/>
</dbReference>
<dbReference type="InterPro" id="IPR003594">
    <property type="entry name" value="HATPase_dom"/>
</dbReference>
<dbReference type="CDD" id="cd00082">
    <property type="entry name" value="HisKA"/>
    <property type="match status" value="1"/>
</dbReference>
<dbReference type="PANTHER" id="PTHR43065">
    <property type="entry name" value="SENSOR HISTIDINE KINASE"/>
    <property type="match status" value="1"/>
</dbReference>
<reference evidence="10" key="1">
    <citation type="journal article" date="2014" name="Int. J. Syst. Evol. Microbiol.">
        <title>Complete genome sequence of Corynebacterium casei LMG S-19264T (=DSM 44701T), isolated from a smear-ripened cheese.</title>
        <authorList>
            <consortium name="US DOE Joint Genome Institute (JGI-PGF)"/>
            <person name="Walter F."/>
            <person name="Albersmeier A."/>
            <person name="Kalinowski J."/>
            <person name="Ruckert C."/>
        </authorList>
    </citation>
    <scope>NUCLEOTIDE SEQUENCE</scope>
    <source>
        <strain evidence="10">KCTC 23077</strain>
    </source>
</reference>
<gene>
    <name evidence="10" type="primary">ntrB</name>
    <name evidence="10" type="ORF">GCM10007067_19300</name>
</gene>
<dbReference type="Pfam" id="PF00512">
    <property type="entry name" value="HisKA"/>
    <property type="match status" value="1"/>
</dbReference>
<accession>A0A918W9J8</accession>
<keyword evidence="6" id="KW-0418">Kinase</keyword>
<dbReference type="InterPro" id="IPR035965">
    <property type="entry name" value="PAS-like_dom_sf"/>
</dbReference>
<dbReference type="InterPro" id="IPR005467">
    <property type="entry name" value="His_kinase_dom"/>
</dbReference>
<dbReference type="InterPro" id="IPR036890">
    <property type="entry name" value="HATPase_C_sf"/>
</dbReference>
<dbReference type="InterPro" id="IPR003661">
    <property type="entry name" value="HisK_dim/P_dom"/>
</dbReference>
<keyword evidence="11" id="KW-1185">Reference proteome</keyword>
<dbReference type="Gene3D" id="3.30.565.10">
    <property type="entry name" value="Histidine kinase-like ATPase, C-terminal domain"/>
    <property type="match status" value="1"/>
</dbReference>
<dbReference type="SUPFAM" id="SSF47384">
    <property type="entry name" value="Homodimeric domain of signal transducing histidine kinase"/>
    <property type="match status" value="1"/>
</dbReference>
<evidence type="ECO:0000256" key="2">
    <source>
        <dbReference type="ARBA" id="ARBA00012438"/>
    </source>
</evidence>
<dbReference type="Proteomes" id="UP000646426">
    <property type="component" value="Unassembled WGS sequence"/>
</dbReference>
<dbReference type="Gene3D" id="1.10.287.130">
    <property type="match status" value="1"/>
</dbReference>
<dbReference type="PANTHER" id="PTHR43065:SF16">
    <property type="entry name" value="SENSORY HISTIDINE KINASE_PHOSPHATASE NTRB"/>
    <property type="match status" value="1"/>
</dbReference>
<dbReference type="Gene3D" id="3.30.450.20">
    <property type="entry name" value="PAS domain"/>
    <property type="match status" value="1"/>
</dbReference>
<proteinExistence type="predicted"/>
<evidence type="ECO:0000256" key="8">
    <source>
        <dbReference type="ARBA" id="ARBA00023012"/>
    </source>
</evidence>
<dbReference type="PRINTS" id="PR00344">
    <property type="entry name" value="BCTRLSENSOR"/>
</dbReference>
<keyword evidence="4" id="KW-0808">Transferase</keyword>
<keyword evidence="3" id="KW-0597">Phosphoprotein</keyword>
<keyword evidence="7" id="KW-0067">ATP-binding</keyword>
<evidence type="ECO:0000256" key="6">
    <source>
        <dbReference type="ARBA" id="ARBA00022777"/>
    </source>
</evidence>
<evidence type="ECO:0000259" key="9">
    <source>
        <dbReference type="PROSITE" id="PS50109"/>
    </source>
</evidence>
<evidence type="ECO:0000256" key="1">
    <source>
        <dbReference type="ARBA" id="ARBA00000085"/>
    </source>
</evidence>
<organism evidence="10 11">
    <name type="scientific">Cognatilysobacter bugurensis</name>
    <dbReference type="NCBI Taxonomy" id="543356"/>
    <lineage>
        <taxon>Bacteria</taxon>
        <taxon>Pseudomonadati</taxon>
        <taxon>Pseudomonadota</taxon>
        <taxon>Gammaproteobacteria</taxon>
        <taxon>Lysobacterales</taxon>
        <taxon>Lysobacteraceae</taxon>
        <taxon>Cognatilysobacter</taxon>
    </lineage>
</organism>
<evidence type="ECO:0000313" key="10">
    <source>
        <dbReference type="EMBL" id="GHA81589.1"/>
    </source>
</evidence>
<protein>
    <recommendedName>
        <fullName evidence="2">histidine kinase</fullName>
        <ecNumber evidence="2">2.7.13.3</ecNumber>
    </recommendedName>
</protein>
<comment type="catalytic activity">
    <reaction evidence="1">
        <text>ATP + protein L-histidine = ADP + protein N-phospho-L-histidine.</text>
        <dbReference type="EC" id="2.7.13.3"/>
    </reaction>
</comment>
<dbReference type="SUPFAM" id="SSF55874">
    <property type="entry name" value="ATPase domain of HSP90 chaperone/DNA topoisomerase II/histidine kinase"/>
    <property type="match status" value="1"/>
</dbReference>
<reference evidence="10" key="2">
    <citation type="submission" date="2020-09" db="EMBL/GenBank/DDBJ databases">
        <authorList>
            <person name="Sun Q."/>
            <person name="Kim S."/>
        </authorList>
    </citation>
    <scope>NUCLEOTIDE SEQUENCE</scope>
    <source>
        <strain evidence="10">KCTC 23077</strain>
    </source>
</reference>
<dbReference type="AlphaFoldDB" id="A0A918W9J8"/>
<sequence>MRPATVHYHGAMPALAAPALDPLTTPVAVLDAAGTLRTCNAAFARWLGVGARRLHGAALTALDADARLGAALARIVAGESAPLRVRRVRLRYPDTDDRFADVWLSADDDGGALLEAHPVDEFPGDDPALLLPSALAASLKGLAHELRNPLAGLKGAAQLLGRRIDPRDADTRDLIDLIDDEIARLTGLVDRLLNPAPPRVHAPLNIHAVLERVLRLAEHDAGWAVRLLRDYDPSLPEFDGDSDRLTQAVWNLVRNAIEAGAGQVTLRTRVEHGLRIGEAVHPIALRLEIIDDGHGVPEALAEQLFLPLVSGRAEGSGLGLALAQQVAREHRGSLAYRSRPGHTVFTLLLPMRAGAAA</sequence>
<evidence type="ECO:0000313" key="11">
    <source>
        <dbReference type="Proteomes" id="UP000646426"/>
    </source>
</evidence>
<dbReference type="EC" id="2.7.13.3" evidence="2"/>
<dbReference type="InterPro" id="IPR036097">
    <property type="entry name" value="HisK_dim/P_sf"/>
</dbReference>
<evidence type="ECO:0000256" key="4">
    <source>
        <dbReference type="ARBA" id="ARBA00022679"/>
    </source>
</evidence>
<dbReference type="PROSITE" id="PS50109">
    <property type="entry name" value="HIS_KIN"/>
    <property type="match status" value="1"/>
</dbReference>
<dbReference type="SMART" id="SM00388">
    <property type="entry name" value="HisKA"/>
    <property type="match status" value="1"/>
</dbReference>
<evidence type="ECO:0000256" key="7">
    <source>
        <dbReference type="ARBA" id="ARBA00022840"/>
    </source>
</evidence>
<dbReference type="SMART" id="SM00387">
    <property type="entry name" value="HATPase_c"/>
    <property type="match status" value="1"/>
</dbReference>
<keyword evidence="8" id="KW-0902">Two-component regulatory system</keyword>
<dbReference type="SUPFAM" id="SSF55785">
    <property type="entry name" value="PYP-like sensor domain (PAS domain)"/>
    <property type="match status" value="1"/>
</dbReference>
<evidence type="ECO:0000256" key="3">
    <source>
        <dbReference type="ARBA" id="ARBA00022553"/>
    </source>
</evidence>
<name>A0A918W9J8_9GAMM</name>
<dbReference type="Pfam" id="PF02518">
    <property type="entry name" value="HATPase_c"/>
    <property type="match status" value="1"/>
</dbReference>
<evidence type="ECO:0000256" key="5">
    <source>
        <dbReference type="ARBA" id="ARBA00022741"/>
    </source>
</evidence>
<keyword evidence="5" id="KW-0547">Nucleotide-binding</keyword>